<reference evidence="1 2" key="1">
    <citation type="submission" date="2019-10" db="EMBL/GenBank/DDBJ databases">
        <authorList>
            <person name="Aull H.A."/>
            <person name="Lauer M.J."/>
            <person name="Garlena R.A."/>
            <person name="Russell D.A."/>
            <person name="Pope W.H."/>
            <person name="Jacobs-Sera D."/>
            <person name="Hatfull G.F."/>
        </authorList>
    </citation>
    <scope>NUCLEOTIDE SEQUENCE [LARGE SCALE GENOMIC DNA]</scope>
</reference>
<dbReference type="Proteomes" id="UP000424425">
    <property type="component" value="Segment"/>
</dbReference>
<keyword evidence="2" id="KW-1185">Reference proteome</keyword>
<dbReference type="EMBL" id="MN586059">
    <property type="protein sequence ID" value="QGJ96975.1"/>
    <property type="molecule type" value="Genomic_DNA"/>
</dbReference>
<protein>
    <submittedName>
        <fullName evidence="1">Uncharacterized protein</fullName>
    </submittedName>
</protein>
<evidence type="ECO:0000313" key="2">
    <source>
        <dbReference type="Proteomes" id="UP000424425"/>
    </source>
</evidence>
<dbReference type="KEGG" id="vg:80005727"/>
<organism evidence="1 2">
    <name type="scientific">Microbacterium phage Teamocil</name>
    <dbReference type="NCBI Taxonomy" id="2656554"/>
    <lineage>
        <taxon>Viruses</taxon>
        <taxon>Duplodnaviria</taxon>
        <taxon>Heunggongvirae</taxon>
        <taxon>Uroviricota</taxon>
        <taxon>Caudoviricetes</taxon>
        <taxon>Hodgkinviridae</taxon>
        <taxon>Metamorphoovirus</taxon>
        <taxon>Metamorphoovirus teamocil</taxon>
    </lineage>
</organism>
<dbReference type="GeneID" id="80005727"/>
<accession>A0A649VY88</accession>
<gene>
    <name evidence="1" type="primary">24</name>
    <name evidence="1" type="ORF">PBI_TEAMOCIL_24</name>
</gene>
<sequence length="47" mass="5544">MDETFESLLAQMSNLTWMPLDAREQFEAMLRENFEGMVNDDDEEQDA</sequence>
<dbReference type="RefSeq" id="YP_010752052.1">
    <property type="nucleotide sequence ID" value="NC_073376.1"/>
</dbReference>
<evidence type="ECO:0000313" key="1">
    <source>
        <dbReference type="EMBL" id="QGJ96975.1"/>
    </source>
</evidence>
<proteinExistence type="predicted"/>
<name>A0A649VY88_9CAUD</name>